<comment type="caution">
    <text evidence="2">The sequence shown here is derived from an EMBL/GenBank/DDBJ whole genome shotgun (WGS) entry which is preliminary data.</text>
</comment>
<reference evidence="2 3" key="1">
    <citation type="journal article" date="2018" name="G3 (Bethesda)">
        <title>Phylogenetic and Phylogenomic Definition of Rhizopus Species.</title>
        <authorList>
            <person name="Gryganskyi A.P."/>
            <person name="Golan J."/>
            <person name="Dolatabadi S."/>
            <person name="Mondo S."/>
            <person name="Robb S."/>
            <person name="Idnurm A."/>
            <person name="Muszewska A."/>
            <person name="Steczkiewicz K."/>
            <person name="Masonjones S."/>
            <person name="Liao H.L."/>
            <person name="Gajdeczka M.T."/>
            <person name="Anike F."/>
            <person name="Vuek A."/>
            <person name="Anishchenko I.M."/>
            <person name="Voigt K."/>
            <person name="de Hoog G.S."/>
            <person name="Smith M.E."/>
            <person name="Heitman J."/>
            <person name="Vilgalys R."/>
            <person name="Stajich J.E."/>
        </authorList>
    </citation>
    <scope>NUCLEOTIDE SEQUENCE [LARGE SCALE GENOMIC DNA]</scope>
    <source>
        <strain evidence="2 3">LSU 92-RS-03</strain>
    </source>
</reference>
<dbReference type="OrthoDB" id="2357290at2759"/>
<proteinExistence type="predicted"/>
<dbReference type="Proteomes" id="UP000253551">
    <property type="component" value="Unassembled WGS sequence"/>
</dbReference>
<feature type="chain" id="PRO_5017026719" evidence="1">
    <location>
        <begin position="24"/>
        <end position="167"/>
    </location>
</feature>
<keyword evidence="1" id="KW-0732">Signal</keyword>
<protein>
    <submittedName>
        <fullName evidence="2">Uncharacterized protein</fullName>
    </submittedName>
</protein>
<gene>
    <name evidence="2" type="ORF">CU098_005901</name>
</gene>
<accession>A0A367KHG6</accession>
<sequence length="167" mass="18813">MLLSKDFLIIALCCLLLFSTTLADDSLIKIKSPSLDQTLVPGKPINIEYIINAQKKNAPPPNYPSSMDVYFHWKGDSKELEFKAVSGLVTQAIANGAESKTYRRTMKLPNCHFFKRYLPSEWSFTLVFQPNYPESIDLIGPKQANIVIPVRINTTATDDPHHNNRGC</sequence>
<evidence type="ECO:0000313" key="3">
    <source>
        <dbReference type="Proteomes" id="UP000253551"/>
    </source>
</evidence>
<feature type="signal peptide" evidence="1">
    <location>
        <begin position="1"/>
        <end position="23"/>
    </location>
</feature>
<name>A0A367KHG6_RHIST</name>
<evidence type="ECO:0000313" key="2">
    <source>
        <dbReference type="EMBL" id="RCI01673.1"/>
    </source>
</evidence>
<keyword evidence="3" id="KW-1185">Reference proteome</keyword>
<dbReference type="AlphaFoldDB" id="A0A367KHG6"/>
<evidence type="ECO:0000256" key="1">
    <source>
        <dbReference type="SAM" id="SignalP"/>
    </source>
</evidence>
<dbReference type="EMBL" id="PJQM01001716">
    <property type="protein sequence ID" value="RCI01673.1"/>
    <property type="molecule type" value="Genomic_DNA"/>
</dbReference>
<organism evidence="2 3">
    <name type="scientific">Rhizopus stolonifer</name>
    <name type="common">Rhizopus nigricans</name>
    <dbReference type="NCBI Taxonomy" id="4846"/>
    <lineage>
        <taxon>Eukaryota</taxon>
        <taxon>Fungi</taxon>
        <taxon>Fungi incertae sedis</taxon>
        <taxon>Mucoromycota</taxon>
        <taxon>Mucoromycotina</taxon>
        <taxon>Mucoromycetes</taxon>
        <taxon>Mucorales</taxon>
        <taxon>Mucorineae</taxon>
        <taxon>Rhizopodaceae</taxon>
        <taxon>Rhizopus</taxon>
    </lineage>
</organism>